<dbReference type="PANTHER" id="PTHR37300">
    <property type="entry name" value="UPF0291 PROTEIN CBO2609/CLC_2481"/>
    <property type="match status" value="1"/>
</dbReference>
<gene>
    <name evidence="3" type="ordered locus">Sgly_1592</name>
</gene>
<dbReference type="InterPro" id="IPR009242">
    <property type="entry name" value="DUF896"/>
</dbReference>
<reference evidence="3 4" key="1">
    <citation type="journal article" date="2011" name="Stand. Genomic Sci.">
        <title>Complete genome sequence of Syntrophobotulus glycolicus type strain (FlGlyR).</title>
        <authorList>
            <person name="Han C."/>
            <person name="Mwirichia R."/>
            <person name="Chertkov O."/>
            <person name="Held B."/>
            <person name="Lapidus A."/>
            <person name="Nolan M."/>
            <person name="Lucas S."/>
            <person name="Hammon N."/>
            <person name="Deshpande S."/>
            <person name="Cheng J.F."/>
            <person name="Tapia R."/>
            <person name="Goodwin L."/>
            <person name="Pitluck S."/>
            <person name="Huntemann M."/>
            <person name="Liolios K."/>
            <person name="Ivanova N."/>
            <person name="Pagani I."/>
            <person name="Mavromatis K."/>
            <person name="Ovchinikova G."/>
            <person name="Pati A."/>
            <person name="Chen A."/>
            <person name="Palaniappan K."/>
            <person name="Land M."/>
            <person name="Hauser L."/>
            <person name="Brambilla E.M."/>
            <person name="Rohde M."/>
            <person name="Spring S."/>
            <person name="Sikorski J."/>
            <person name="Goker M."/>
            <person name="Woyke T."/>
            <person name="Bristow J."/>
            <person name="Eisen J.A."/>
            <person name="Markowitz V."/>
            <person name="Hugenholtz P."/>
            <person name="Kyrpides N.C."/>
            <person name="Klenk H.P."/>
            <person name="Detter J.C."/>
        </authorList>
    </citation>
    <scope>NUCLEOTIDE SEQUENCE [LARGE SCALE GENOMIC DNA]</scope>
    <source>
        <strain evidence="4">DSM 8271 / FlGlyR</strain>
    </source>
</reference>
<dbReference type="Proteomes" id="UP000007488">
    <property type="component" value="Chromosome"/>
</dbReference>
<dbReference type="STRING" id="645991.Sgly_1592"/>
<sequence length="92" mass="10799">MMTHEERMQRINELYRKSQAEGLTEEEKLEQQQLRQEYLGVFRENFRKQLESIEIVDVDGEGRIIHTGHSDCGCSACTSKRLVRKKDGNNRS</sequence>
<proteinExistence type="inferred from homology"/>
<evidence type="ECO:0000313" key="3">
    <source>
        <dbReference type="EMBL" id="ADY55890.1"/>
    </source>
</evidence>
<dbReference type="EMBL" id="CP002547">
    <property type="protein sequence ID" value="ADY55890.1"/>
    <property type="molecule type" value="Genomic_DNA"/>
</dbReference>
<dbReference type="GO" id="GO:0005737">
    <property type="term" value="C:cytoplasm"/>
    <property type="evidence" value="ECO:0007669"/>
    <property type="project" value="UniProtKB-SubCell"/>
</dbReference>
<dbReference type="Pfam" id="PF05979">
    <property type="entry name" value="DUF896"/>
    <property type="match status" value="1"/>
</dbReference>
<name>F0SXQ7_SYNGF</name>
<dbReference type="HOGENOM" id="CLU_173137_2_0_9"/>
<comment type="similarity">
    <text evidence="2">Belongs to the UPF0291 family.</text>
</comment>
<comment type="subcellular location">
    <subcellularLocation>
        <location evidence="2">Cytoplasm</location>
    </subcellularLocation>
</comment>
<dbReference type="KEGG" id="sgy:Sgly_1592"/>
<evidence type="ECO:0000313" key="4">
    <source>
        <dbReference type="Proteomes" id="UP000007488"/>
    </source>
</evidence>
<reference evidence="4" key="2">
    <citation type="submission" date="2011-02" db="EMBL/GenBank/DDBJ databases">
        <title>The complete genome of Syntrophobotulus glycolicus DSM 8271.</title>
        <authorList>
            <person name="Lucas S."/>
            <person name="Copeland A."/>
            <person name="Lapidus A."/>
            <person name="Bruce D."/>
            <person name="Goodwin L."/>
            <person name="Pitluck S."/>
            <person name="Kyrpides N."/>
            <person name="Mavromatis K."/>
            <person name="Pagani I."/>
            <person name="Ivanova N."/>
            <person name="Mikhailova N."/>
            <person name="Chertkov O."/>
            <person name="Held B."/>
            <person name="Detter J.C."/>
            <person name="Tapia R."/>
            <person name="Han C."/>
            <person name="Land M."/>
            <person name="Hauser L."/>
            <person name="Markowitz V."/>
            <person name="Cheng J.-F."/>
            <person name="Hugenholtz P."/>
            <person name="Woyke T."/>
            <person name="Wu D."/>
            <person name="Spring S."/>
            <person name="Schroeder M."/>
            <person name="Brambilla E."/>
            <person name="Klenk H.-P."/>
            <person name="Eisen J.A."/>
        </authorList>
    </citation>
    <scope>NUCLEOTIDE SEQUENCE [LARGE SCALE GENOMIC DNA]</scope>
    <source>
        <strain evidence="4">DSM 8271 / FlGlyR</strain>
    </source>
</reference>
<dbReference type="Gene3D" id="1.10.287.540">
    <property type="entry name" value="Helix hairpin bin"/>
    <property type="match status" value="1"/>
</dbReference>
<protein>
    <recommendedName>
        <fullName evidence="2">UPF0291 protein Sgly_1592</fullName>
    </recommendedName>
</protein>
<keyword evidence="4" id="KW-1185">Reference proteome</keyword>
<evidence type="ECO:0000256" key="2">
    <source>
        <dbReference type="HAMAP-Rule" id="MF_01103"/>
    </source>
</evidence>
<dbReference type="RefSeq" id="WP_013624760.1">
    <property type="nucleotide sequence ID" value="NC_015172.1"/>
</dbReference>
<organism evidence="3 4">
    <name type="scientific">Syntrophobotulus glycolicus (strain DSM 8271 / FlGlyR)</name>
    <dbReference type="NCBI Taxonomy" id="645991"/>
    <lineage>
        <taxon>Bacteria</taxon>
        <taxon>Bacillati</taxon>
        <taxon>Bacillota</taxon>
        <taxon>Clostridia</taxon>
        <taxon>Eubacteriales</taxon>
        <taxon>Desulfitobacteriaceae</taxon>
        <taxon>Syntrophobotulus</taxon>
    </lineage>
</organism>
<accession>F0SXQ7</accession>
<keyword evidence="1 2" id="KW-0963">Cytoplasm</keyword>
<dbReference type="AlphaFoldDB" id="F0SXQ7"/>
<dbReference type="HAMAP" id="MF_01103">
    <property type="entry name" value="UPF0291"/>
    <property type="match status" value="1"/>
</dbReference>
<dbReference type="eggNOG" id="COG4224">
    <property type="taxonomic scope" value="Bacteria"/>
</dbReference>
<dbReference type="SUPFAM" id="SSF158221">
    <property type="entry name" value="YnzC-like"/>
    <property type="match status" value="1"/>
</dbReference>
<dbReference type="PANTHER" id="PTHR37300:SF1">
    <property type="entry name" value="UPF0291 PROTEIN YNZC"/>
    <property type="match status" value="1"/>
</dbReference>
<evidence type="ECO:0000256" key="1">
    <source>
        <dbReference type="ARBA" id="ARBA00022490"/>
    </source>
</evidence>